<keyword evidence="4" id="KW-1185">Reference proteome</keyword>
<evidence type="ECO:0000256" key="2">
    <source>
        <dbReference type="ARBA" id="ARBA00023043"/>
    </source>
</evidence>
<keyword evidence="1" id="KW-0677">Repeat</keyword>
<reference evidence="3 4" key="1">
    <citation type="submission" date="2018-06" db="EMBL/GenBank/DDBJ databases">
        <authorList>
            <consortium name="Pathogen Informatics"/>
            <person name="Doyle S."/>
        </authorList>
    </citation>
    <scope>NUCLEOTIDE SEQUENCE [LARGE SCALE GENOMIC DNA]</scope>
    <source>
        <strain evidence="3 4">NCTC10801</strain>
    </source>
</reference>
<dbReference type="InterPro" id="IPR036770">
    <property type="entry name" value="Ankyrin_rpt-contain_sf"/>
</dbReference>
<keyword evidence="2" id="KW-0040">ANK repeat</keyword>
<dbReference type="InterPro" id="IPR050745">
    <property type="entry name" value="Multifunctional_regulatory"/>
</dbReference>
<dbReference type="InterPro" id="IPR002110">
    <property type="entry name" value="Ankyrin_rpt"/>
</dbReference>
<gene>
    <name evidence="3" type="ORF">NCTC10801_02397</name>
</gene>
<dbReference type="PANTHER" id="PTHR24189:SF50">
    <property type="entry name" value="ANKYRIN REPEAT AND SOCS BOX PROTEIN 2"/>
    <property type="match status" value="1"/>
</dbReference>
<dbReference type="SMART" id="SM00248">
    <property type="entry name" value="ANK"/>
    <property type="match status" value="4"/>
</dbReference>
<proteinExistence type="predicted"/>
<dbReference type="AlphaFoldDB" id="A0A380U1Z7"/>
<dbReference type="Pfam" id="PF12796">
    <property type="entry name" value="Ank_2"/>
    <property type="match status" value="1"/>
</dbReference>
<evidence type="ECO:0000313" key="3">
    <source>
        <dbReference type="EMBL" id="SUT95136.1"/>
    </source>
</evidence>
<organism evidence="3 4">
    <name type="scientific">[Actinobacillus] rossii</name>
    <dbReference type="NCBI Taxonomy" id="123820"/>
    <lineage>
        <taxon>Bacteria</taxon>
        <taxon>Pseudomonadati</taxon>
        <taxon>Pseudomonadota</taxon>
        <taxon>Gammaproteobacteria</taxon>
        <taxon>Pasteurellales</taxon>
        <taxon>Pasteurellaceae</taxon>
    </lineage>
</organism>
<evidence type="ECO:0000256" key="1">
    <source>
        <dbReference type="ARBA" id="ARBA00022737"/>
    </source>
</evidence>
<name>A0A380U1Z7_9PAST</name>
<dbReference type="Gene3D" id="1.25.40.20">
    <property type="entry name" value="Ankyrin repeat-containing domain"/>
    <property type="match status" value="2"/>
</dbReference>
<dbReference type="PANTHER" id="PTHR24189">
    <property type="entry name" value="MYOTROPHIN"/>
    <property type="match status" value="1"/>
</dbReference>
<dbReference type="OrthoDB" id="8453275at2"/>
<evidence type="ECO:0000313" key="4">
    <source>
        <dbReference type="Proteomes" id="UP000254649"/>
    </source>
</evidence>
<sequence>MKILQIKQCIAFLMLAICLSMVSIYGYSKETENNSRIKPEEFFYGKNLDMAKAIYRNDINKVEKLLKEGIDINEVSEENTMTYLFYSVMLDNRFEIAELLLKHNADPNKVSKALSNSKKYEFYYLPLTSVSTNKPIKYMELLLKYGANPNYFYRDNTGDIALNAMPAINAAVRSAYILWEWDRKDFMNDIKARIELLLKYGADINSIGSMGKTVVEWADSNPEIVLYLMDKGADHRLYGKNLLRTSKRSLKANPNNSYRQEIIHRLTELGYE</sequence>
<dbReference type="Proteomes" id="UP000254649">
    <property type="component" value="Unassembled WGS sequence"/>
</dbReference>
<dbReference type="EMBL" id="UFRQ01000003">
    <property type="protein sequence ID" value="SUT95136.1"/>
    <property type="molecule type" value="Genomic_DNA"/>
</dbReference>
<accession>A0A380U1Z7</accession>
<protein>
    <submittedName>
        <fullName evidence="3">Ankyrin repeats (3 copies)</fullName>
    </submittedName>
</protein>
<dbReference type="SUPFAM" id="SSF48403">
    <property type="entry name" value="Ankyrin repeat"/>
    <property type="match status" value="1"/>
</dbReference>